<reference evidence="2" key="1">
    <citation type="submission" date="2016-01" db="EMBL/GenBank/DDBJ databases">
        <authorList>
            <person name="Mitreva M."/>
            <person name="Pepin K.H."/>
            <person name="Mihindukulasuriya K.A."/>
            <person name="Fulton R."/>
            <person name="Fronick C."/>
            <person name="O'Laughlin M."/>
            <person name="Miner T."/>
            <person name="Herter B."/>
            <person name="Rosa B.A."/>
            <person name="Cordes M."/>
            <person name="Tomlinson C."/>
            <person name="Wollam A."/>
            <person name="Palsikar V.B."/>
            <person name="Mardis E.R."/>
            <person name="Wilson R.K."/>
        </authorList>
    </citation>
    <scope>NUCLEOTIDE SEQUENCE [LARGE SCALE GENOMIC DNA]</scope>
    <source>
        <strain evidence="2">MJR7716</strain>
    </source>
</reference>
<proteinExistence type="predicted"/>
<dbReference type="PATRIC" id="fig|28128.5.peg.134"/>
<dbReference type="OrthoDB" id="1097760at2"/>
<evidence type="ECO:0008006" key="3">
    <source>
        <dbReference type="Google" id="ProtNLM"/>
    </source>
</evidence>
<evidence type="ECO:0000313" key="1">
    <source>
        <dbReference type="EMBL" id="KXA45167.1"/>
    </source>
</evidence>
<dbReference type="RefSeq" id="WP_060939975.1">
    <property type="nucleotide sequence ID" value="NZ_KQ957185.1"/>
</dbReference>
<organism evidence="1 2">
    <name type="scientific">Prevotella corporis</name>
    <dbReference type="NCBI Taxonomy" id="28128"/>
    <lineage>
        <taxon>Bacteria</taxon>
        <taxon>Pseudomonadati</taxon>
        <taxon>Bacteroidota</taxon>
        <taxon>Bacteroidia</taxon>
        <taxon>Bacteroidales</taxon>
        <taxon>Prevotellaceae</taxon>
        <taxon>Prevotella</taxon>
    </lineage>
</organism>
<evidence type="ECO:0000313" key="2">
    <source>
        <dbReference type="Proteomes" id="UP000070533"/>
    </source>
</evidence>
<accession>A0A133QQN5</accession>
<name>A0A133QQN5_9BACT</name>
<sequence>MNIILIGVSAIVGLALLVGIATIFARRSSDEPDVIHQASGDCNTCTGFDESCEQTCMMEAATKEIEYFDDEELDRFNGRDSSDYSNEEADEFREILYTMRPEEAKSWNRSLILRGINIPNQVKDELITLIEG</sequence>
<dbReference type="eggNOG" id="ENOG5032R1E">
    <property type="taxonomic scope" value="Bacteria"/>
</dbReference>
<dbReference type="EMBL" id="LRQG01000002">
    <property type="protein sequence ID" value="KXA45167.1"/>
    <property type="molecule type" value="Genomic_DNA"/>
</dbReference>
<keyword evidence="2" id="KW-1185">Reference proteome</keyword>
<dbReference type="AlphaFoldDB" id="A0A133QQN5"/>
<gene>
    <name evidence="1" type="ORF">HMPREF3226_00135</name>
</gene>
<dbReference type="STRING" id="28128.HMPREF3226_00135"/>
<protein>
    <recommendedName>
        <fullName evidence="3">Phospholipase</fullName>
    </recommendedName>
</protein>
<comment type="caution">
    <text evidence="1">The sequence shown here is derived from an EMBL/GenBank/DDBJ whole genome shotgun (WGS) entry which is preliminary data.</text>
</comment>
<dbReference type="Proteomes" id="UP000070533">
    <property type="component" value="Unassembled WGS sequence"/>
</dbReference>